<evidence type="ECO:0000259" key="1">
    <source>
        <dbReference type="Pfam" id="PF12146"/>
    </source>
</evidence>
<dbReference type="OrthoDB" id="9785847at2"/>
<keyword evidence="3" id="KW-1185">Reference proteome</keyword>
<evidence type="ECO:0000313" key="3">
    <source>
        <dbReference type="Proteomes" id="UP000199103"/>
    </source>
</evidence>
<dbReference type="GO" id="GO:0016787">
    <property type="term" value="F:hydrolase activity"/>
    <property type="evidence" value="ECO:0007669"/>
    <property type="project" value="UniProtKB-KW"/>
</dbReference>
<dbReference type="Gene3D" id="3.40.50.1820">
    <property type="entry name" value="alpha/beta hydrolase"/>
    <property type="match status" value="1"/>
</dbReference>
<sequence>MSDTTINLRLAMLRGGFRLLEPIAPGFAARRAASLCVRLPGGAGRRRDDRPAPGKLSTSFLAGRMIRVESWGSGEPVYLMHGWGGWRGQLGAFIEPLVDAGFRVVAFDAPGHGGSVPGTIGEGNGCFGEFVDTLRAVVDDHGRPTAVVAHSFGCAATVAALGDGMPAGRLVLLAPAVDPMTYVGAVASGFGIGPRTIRRTVQRIEQQVGRALTDFDLRTVDPRTLPRTLIITDRQDREMPHRHAIDLAAGWSCSELMITDGLGHQRILRDPDVIVRTVDFVQAARGES</sequence>
<reference evidence="2 3" key="1">
    <citation type="submission" date="2016-10" db="EMBL/GenBank/DDBJ databases">
        <authorList>
            <person name="de Groot N.N."/>
        </authorList>
    </citation>
    <scope>NUCLEOTIDE SEQUENCE [LARGE SCALE GENOMIC DNA]</scope>
    <source>
        <strain evidence="2 3">DSM 21800</strain>
    </source>
</reference>
<proteinExistence type="predicted"/>
<keyword evidence="2" id="KW-0378">Hydrolase</keyword>
<protein>
    <submittedName>
        <fullName evidence="2">Alpha/beta hydrolase family protein</fullName>
    </submittedName>
</protein>
<dbReference type="InterPro" id="IPR022742">
    <property type="entry name" value="Hydrolase_4"/>
</dbReference>
<accession>A0A1H1WDY9</accession>
<dbReference type="RefSeq" id="WP_157683542.1">
    <property type="nucleotide sequence ID" value="NZ_LT629772.1"/>
</dbReference>
<dbReference type="Pfam" id="PF12146">
    <property type="entry name" value="Hydrolase_4"/>
    <property type="match status" value="1"/>
</dbReference>
<gene>
    <name evidence="2" type="ORF">SAMN04489812_3618</name>
</gene>
<evidence type="ECO:0000313" key="2">
    <source>
        <dbReference type="EMBL" id="SDS95507.1"/>
    </source>
</evidence>
<name>A0A1H1WDY9_9ACTN</name>
<organism evidence="2 3">
    <name type="scientific">Microlunatus soli</name>
    <dbReference type="NCBI Taxonomy" id="630515"/>
    <lineage>
        <taxon>Bacteria</taxon>
        <taxon>Bacillati</taxon>
        <taxon>Actinomycetota</taxon>
        <taxon>Actinomycetes</taxon>
        <taxon>Propionibacteriales</taxon>
        <taxon>Propionibacteriaceae</taxon>
        <taxon>Microlunatus</taxon>
    </lineage>
</organism>
<dbReference type="InterPro" id="IPR029058">
    <property type="entry name" value="AB_hydrolase_fold"/>
</dbReference>
<feature type="domain" description="Serine aminopeptidase S33" evidence="1">
    <location>
        <begin position="77"/>
        <end position="194"/>
    </location>
</feature>
<dbReference type="STRING" id="630515.SAMN04489812_3618"/>
<dbReference type="Proteomes" id="UP000199103">
    <property type="component" value="Chromosome I"/>
</dbReference>
<dbReference type="EMBL" id="LT629772">
    <property type="protein sequence ID" value="SDS95507.1"/>
    <property type="molecule type" value="Genomic_DNA"/>
</dbReference>
<dbReference type="SUPFAM" id="SSF53474">
    <property type="entry name" value="alpha/beta-Hydrolases"/>
    <property type="match status" value="1"/>
</dbReference>
<dbReference type="AlphaFoldDB" id="A0A1H1WDY9"/>